<dbReference type="AlphaFoldDB" id="A0A5M6DVP0"/>
<dbReference type="PANTHER" id="PTHR46142:SF3">
    <property type="entry name" value="F18B13.24 PROTEIN"/>
    <property type="match status" value="1"/>
</dbReference>
<dbReference type="Proteomes" id="UP000323426">
    <property type="component" value="Unassembled WGS sequence"/>
</dbReference>
<dbReference type="PANTHER" id="PTHR46142">
    <property type="match status" value="1"/>
</dbReference>
<dbReference type="InterPro" id="IPR004360">
    <property type="entry name" value="Glyas_Fos-R_dOase_dom"/>
</dbReference>
<dbReference type="PROSITE" id="PS51819">
    <property type="entry name" value="VOC"/>
    <property type="match status" value="1"/>
</dbReference>
<evidence type="ECO:0000313" key="2">
    <source>
        <dbReference type="EMBL" id="KAA5549545.1"/>
    </source>
</evidence>
<protein>
    <submittedName>
        <fullName evidence="2">Glyoxalase</fullName>
    </submittedName>
</protein>
<dbReference type="Gene3D" id="3.10.180.10">
    <property type="entry name" value="2,3-Dihydroxybiphenyl 1,2-Dioxygenase, domain 1"/>
    <property type="match status" value="1"/>
</dbReference>
<accession>A0A5M6DVP0</accession>
<evidence type="ECO:0000313" key="3">
    <source>
        <dbReference type="Proteomes" id="UP000323426"/>
    </source>
</evidence>
<proteinExistence type="predicted"/>
<dbReference type="SUPFAM" id="SSF54593">
    <property type="entry name" value="Glyoxalase/Bleomycin resistance protein/Dihydroxybiphenyl dioxygenase"/>
    <property type="match status" value="1"/>
</dbReference>
<feature type="domain" description="VOC" evidence="1">
    <location>
        <begin position="5"/>
        <end position="120"/>
    </location>
</feature>
<dbReference type="EMBL" id="VWSF01000001">
    <property type="protein sequence ID" value="KAA5549545.1"/>
    <property type="molecule type" value="Genomic_DNA"/>
</dbReference>
<sequence>MEILDLNHVALHVQDVAASCRFYEDVLNLPPMARPAFTFPGAWFRIGPVQQLHLIGERTNPVVAEPRGNHFAVRVKSIRAAEADLKAKQVTFAGPKQRPDGMWQIFVRDPDGHVVELTELPDLD</sequence>
<comment type="caution">
    <text evidence="2">The sequence shown here is derived from an EMBL/GenBank/DDBJ whole genome shotgun (WGS) entry which is preliminary data.</text>
</comment>
<organism evidence="2 3">
    <name type="scientific">Adhaeribacter rhizoryzae</name>
    <dbReference type="NCBI Taxonomy" id="2607907"/>
    <lineage>
        <taxon>Bacteria</taxon>
        <taxon>Pseudomonadati</taxon>
        <taxon>Bacteroidota</taxon>
        <taxon>Cytophagia</taxon>
        <taxon>Cytophagales</taxon>
        <taxon>Hymenobacteraceae</taxon>
        <taxon>Adhaeribacter</taxon>
    </lineage>
</organism>
<dbReference type="Pfam" id="PF00903">
    <property type="entry name" value="Glyoxalase"/>
    <property type="match status" value="1"/>
</dbReference>
<evidence type="ECO:0000259" key="1">
    <source>
        <dbReference type="PROSITE" id="PS51819"/>
    </source>
</evidence>
<dbReference type="RefSeq" id="WP_150086655.1">
    <property type="nucleotide sequence ID" value="NZ_VWSF01000001.1"/>
</dbReference>
<gene>
    <name evidence="2" type="ORF">F0145_02880</name>
</gene>
<name>A0A5M6DVP0_9BACT</name>
<reference evidence="2 3" key="1">
    <citation type="submission" date="2019-09" db="EMBL/GenBank/DDBJ databases">
        <title>Genome sequence and assembly of Adhaeribacter sp.</title>
        <authorList>
            <person name="Chhetri G."/>
        </authorList>
    </citation>
    <scope>NUCLEOTIDE SEQUENCE [LARGE SCALE GENOMIC DNA]</scope>
    <source>
        <strain evidence="2 3">DK36</strain>
    </source>
</reference>
<dbReference type="InterPro" id="IPR029068">
    <property type="entry name" value="Glyas_Bleomycin-R_OHBP_Dase"/>
</dbReference>
<keyword evidence="3" id="KW-1185">Reference proteome</keyword>
<dbReference type="InterPro" id="IPR037523">
    <property type="entry name" value="VOC_core"/>
</dbReference>